<sequence length="107" mass="12015">MARSAKEQGSSSVSYKWLKTQALVQYSDMADEMRTRAVDLCLNACEQFTSDQMSAARIIKESMDKTFGCSWHVVVGEAYAVEVVYEPGNLLHFYFGGHTAVCVWKCD</sequence>
<evidence type="ECO:0000256" key="3">
    <source>
        <dbReference type="ARBA" id="ARBA00011655"/>
    </source>
</evidence>
<dbReference type="PANTHER" id="PTHR11886">
    <property type="entry name" value="DYNEIN LIGHT CHAIN"/>
    <property type="match status" value="1"/>
</dbReference>
<protein>
    <recommendedName>
        <fullName evidence="12">Dynein light chain</fullName>
    </recommendedName>
</protein>
<evidence type="ECO:0000256" key="6">
    <source>
        <dbReference type="ARBA" id="ARBA00023017"/>
    </source>
</evidence>
<accession>A0AAJ7X922</accession>
<proteinExistence type="inferred from homology"/>
<dbReference type="PANTHER" id="PTHR11886:SF2">
    <property type="entry name" value="DYNEIN AXONEMAL LIGHT CHAIN 4"/>
    <property type="match status" value="1"/>
</dbReference>
<evidence type="ECO:0000256" key="11">
    <source>
        <dbReference type="ARBA" id="ARBA00057688"/>
    </source>
</evidence>
<keyword evidence="9 12" id="KW-0206">Cytoskeleton</keyword>
<evidence type="ECO:0000256" key="5">
    <source>
        <dbReference type="ARBA" id="ARBA00022701"/>
    </source>
</evidence>
<evidence type="ECO:0000256" key="7">
    <source>
        <dbReference type="ARBA" id="ARBA00023069"/>
    </source>
</evidence>
<organism evidence="13 14">
    <name type="scientific">Petromyzon marinus</name>
    <name type="common">Sea lamprey</name>
    <dbReference type="NCBI Taxonomy" id="7757"/>
    <lineage>
        <taxon>Eukaryota</taxon>
        <taxon>Metazoa</taxon>
        <taxon>Chordata</taxon>
        <taxon>Craniata</taxon>
        <taxon>Vertebrata</taxon>
        <taxon>Cyclostomata</taxon>
        <taxon>Hyperoartia</taxon>
        <taxon>Petromyzontiformes</taxon>
        <taxon>Petromyzontidae</taxon>
        <taxon>Petromyzon</taxon>
    </lineage>
</organism>
<dbReference type="KEGG" id="pmrn:116951350"/>
<comment type="function">
    <text evidence="11">Force generating protein of respiratory cilia. Produces force towards the minus ends of microtubules. Dynein has ATPase activity.</text>
</comment>
<keyword evidence="6 12" id="KW-0243">Dynein</keyword>
<keyword evidence="4 12" id="KW-0963">Cytoplasm</keyword>
<evidence type="ECO:0000256" key="1">
    <source>
        <dbReference type="ARBA" id="ARBA00004430"/>
    </source>
</evidence>
<reference evidence="14" key="1">
    <citation type="submission" date="2025-08" db="UniProtKB">
        <authorList>
            <consortium name="RefSeq"/>
        </authorList>
    </citation>
    <scope>IDENTIFICATION</scope>
    <source>
        <tissue evidence="14">Sperm</tissue>
    </source>
</reference>
<evidence type="ECO:0000313" key="13">
    <source>
        <dbReference type="Proteomes" id="UP001318040"/>
    </source>
</evidence>
<keyword evidence="13" id="KW-1185">Reference proteome</keyword>
<keyword evidence="7" id="KW-0969">Cilium</keyword>
<evidence type="ECO:0000256" key="4">
    <source>
        <dbReference type="ARBA" id="ARBA00022490"/>
    </source>
</evidence>
<dbReference type="InterPro" id="IPR037177">
    <property type="entry name" value="DLC_sf"/>
</dbReference>
<evidence type="ECO:0000256" key="10">
    <source>
        <dbReference type="ARBA" id="ARBA00023273"/>
    </source>
</evidence>
<keyword evidence="8 12" id="KW-0505">Motor protein</keyword>
<keyword evidence="10" id="KW-0966">Cell projection</keyword>
<dbReference type="AlphaFoldDB" id="A0AAJ7X922"/>
<comment type="subcellular location">
    <subcellularLocation>
        <location evidence="1">Cytoplasm</location>
        <location evidence="1">Cytoskeleton</location>
        <location evidence="1">Cilium axoneme</location>
    </subcellularLocation>
</comment>
<dbReference type="GO" id="GO:0007017">
    <property type="term" value="P:microtubule-based process"/>
    <property type="evidence" value="ECO:0007669"/>
    <property type="project" value="InterPro"/>
</dbReference>
<dbReference type="SMART" id="SM01375">
    <property type="entry name" value="Dynein_light"/>
    <property type="match status" value="1"/>
</dbReference>
<comment type="similarity">
    <text evidence="2 12">Belongs to the dynein light chain family.</text>
</comment>
<evidence type="ECO:0000256" key="9">
    <source>
        <dbReference type="ARBA" id="ARBA00023212"/>
    </source>
</evidence>
<dbReference type="FunFam" id="3.30.740.10:FF:000002">
    <property type="entry name" value="Dynein light chain"/>
    <property type="match status" value="1"/>
</dbReference>
<comment type="subunit">
    <text evidence="3">Consists of at least two heavy chains and a number of intermediate and light chains.</text>
</comment>
<evidence type="ECO:0000256" key="8">
    <source>
        <dbReference type="ARBA" id="ARBA00023175"/>
    </source>
</evidence>
<dbReference type="RefSeq" id="XP_032825771.1">
    <property type="nucleotide sequence ID" value="XM_032969880.1"/>
</dbReference>
<evidence type="ECO:0000313" key="14">
    <source>
        <dbReference type="RefSeq" id="XP_032825771.1"/>
    </source>
</evidence>
<dbReference type="GO" id="GO:0030286">
    <property type="term" value="C:dynein complex"/>
    <property type="evidence" value="ECO:0007669"/>
    <property type="project" value="UniProtKB-KW"/>
</dbReference>
<keyword evidence="5 12" id="KW-0493">Microtubule</keyword>
<dbReference type="GO" id="GO:0005874">
    <property type="term" value="C:microtubule"/>
    <property type="evidence" value="ECO:0007669"/>
    <property type="project" value="UniProtKB-KW"/>
</dbReference>
<dbReference type="GO" id="GO:0005930">
    <property type="term" value="C:axoneme"/>
    <property type="evidence" value="ECO:0007669"/>
    <property type="project" value="UniProtKB-SubCell"/>
</dbReference>
<dbReference type="InterPro" id="IPR001372">
    <property type="entry name" value="Dynein_light_chain_typ-1/2"/>
</dbReference>
<dbReference type="Proteomes" id="UP001318040">
    <property type="component" value="Chromosome 43"/>
</dbReference>
<evidence type="ECO:0000256" key="12">
    <source>
        <dbReference type="RuleBase" id="RU365010"/>
    </source>
</evidence>
<dbReference type="Gene3D" id="3.30.740.10">
    <property type="entry name" value="Protein Inhibitor Of Neuronal Nitric Oxide Synthase"/>
    <property type="match status" value="1"/>
</dbReference>
<evidence type="ECO:0000256" key="2">
    <source>
        <dbReference type="ARBA" id="ARBA00010156"/>
    </source>
</evidence>
<dbReference type="Pfam" id="PF01221">
    <property type="entry name" value="Dynein_light"/>
    <property type="match status" value="1"/>
</dbReference>
<gene>
    <name evidence="14" type="primary">LOC116951350</name>
</gene>
<name>A0AAJ7X922_PETMA</name>
<dbReference type="CDD" id="cd21453">
    <property type="entry name" value="DLC-like_DNAL4"/>
    <property type="match status" value="1"/>
</dbReference>
<dbReference type="SUPFAM" id="SSF54648">
    <property type="entry name" value="DLC"/>
    <property type="match status" value="1"/>
</dbReference>